<dbReference type="PROSITE" id="PS00375">
    <property type="entry name" value="UDPGT"/>
    <property type="match status" value="1"/>
</dbReference>
<protein>
    <recommendedName>
        <fullName evidence="4">Glycosyltransferase</fullName>
        <ecNumber evidence="4">2.4.1.-</ecNumber>
    </recommendedName>
</protein>
<evidence type="ECO:0000313" key="6">
    <source>
        <dbReference type="Proteomes" id="UP000195402"/>
    </source>
</evidence>
<sequence length="469" mass="51660">MGSQDSSSSPLHVVMFPWFGFGHISPFVQLSNKLSYHGVQISFFSAPGNIQRISSSLISSPLIKIIPLQIPTVDGLPPGLDSTADMSPALGELLKKALDQMQPQIKSILTNLKPHIVFFDFAQQWLPSIASPLGIKTLFFSVFAAVSSAILTVPARLESINGESPTVEDMKKPPPGFPLTSISSLKTYQARDFLYVFKSFHGGACVYNRVVSCMKSCDAIVIKSCAEMEGPYIDFVKTQYEKPVLLAGPVVPEPPKDQLEEKWAKWLGTFPSKSVVFCSFGSETFLKDEQIKELVLGLELSGLPFFVVLNFPAGEDSKEKLKSALPEGFEERVKGKGVVHTGWVQQQLILAHDSVGCFVCHSGLSSVTEGLMNDCQLVLLPLKGDQFVNAMLVSGDLKAGVEVIREDEDGYFGKEDLCKAVKTVMVDVNEEPGKSIRANQGKWRDFLLDKEVHERFISDFVMELKKMVI</sequence>
<evidence type="ECO:0000256" key="4">
    <source>
        <dbReference type="RuleBase" id="RU362057"/>
    </source>
</evidence>
<gene>
    <name evidence="5" type="ORF">BVC80_1415g2</name>
</gene>
<dbReference type="Pfam" id="PF00201">
    <property type="entry name" value="UDPGT"/>
    <property type="match status" value="1"/>
</dbReference>
<dbReference type="FunFam" id="3.40.50.2000:FF:000087">
    <property type="entry name" value="Glycosyltransferase"/>
    <property type="match status" value="1"/>
</dbReference>
<dbReference type="FunFam" id="3.40.50.2000:FF:000257">
    <property type="entry name" value="Glycosyltransferase"/>
    <property type="match status" value="1"/>
</dbReference>
<dbReference type="InterPro" id="IPR002213">
    <property type="entry name" value="UDP_glucos_trans"/>
</dbReference>
<dbReference type="OMA" id="IKTCAEM"/>
<dbReference type="SUPFAM" id="SSF53756">
    <property type="entry name" value="UDP-Glycosyltransferase/glycogen phosphorylase"/>
    <property type="match status" value="1"/>
</dbReference>
<comment type="similarity">
    <text evidence="1 3">Belongs to the UDP-glycosyltransferase family.</text>
</comment>
<dbReference type="EC" id="2.4.1.-" evidence="4"/>
<organism evidence="5 6">
    <name type="scientific">Macleaya cordata</name>
    <name type="common">Five-seeded plume-poppy</name>
    <name type="synonym">Bocconia cordata</name>
    <dbReference type="NCBI Taxonomy" id="56857"/>
    <lineage>
        <taxon>Eukaryota</taxon>
        <taxon>Viridiplantae</taxon>
        <taxon>Streptophyta</taxon>
        <taxon>Embryophyta</taxon>
        <taxon>Tracheophyta</taxon>
        <taxon>Spermatophyta</taxon>
        <taxon>Magnoliopsida</taxon>
        <taxon>Ranunculales</taxon>
        <taxon>Papaveraceae</taxon>
        <taxon>Papaveroideae</taxon>
        <taxon>Macleaya</taxon>
    </lineage>
</organism>
<dbReference type="GO" id="GO:0035251">
    <property type="term" value="F:UDP-glucosyltransferase activity"/>
    <property type="evidence" value="ECO:0007669"/>
    <property type="project" value="InterPro"/>
</dbReference>
<dbReference type="PANTHER" id="PTHR48049">
    <property type="entry name" value="GLYCOSYLTRANSFERASE"/>
    <property type="match status" value="1"/>
</dbReference>
<dbReference type="InParanoid" id="A0A200Q5K1"/>
<keyword evidence="6" id="KW-1185">Reference proteome</keyword>
<dbReference type="OrthoDB" id="5835829at2759"/>
<dbReference type="Gene3D" id="3.40.50.2000">
    <property type="entry name" value="Glycogen Phosphorylase B"/>
    <property type="match status" value="2"/>
</dbReference>
<dbReference type="AlphaFoldDB" id="A0A200Q5K1"/>
<dbReference type="Proteomes" id="UP000195402">
    <property type="component" value="Unassembled WGS sequence"/>
</dbReference>
<evidence type="ECO:0000256" key="1">
    <source>
        <dbReference type="ARBA" id="ARBA00009995"/>
    </source>
</evidence>
<dbReference type="CDD" id="cd03784">
    <property type="entry name" value="GT1_Gtf-like"/>
    <property type="match status" value="1"/>
</dbReference>
<evidence type="ECO:0000256" key="3">
    <source>
        <dbReference type="RuleBase" id="RU003718"/>
    </source>
</evidence>
<dbReference type="PANTHER" id="PTHR48049:SF84">
    <property type="entry name" value="UDP-GLYCOSYLTRANSFERASE 79A6"/>
    <property type="match status" value="1"/>
</dbReference>
<name>A0A200Q5K1_MACCD</name>
<evidence type="ECO:0000313" key="5">
    <source>
        <dbReference type="EMBL" id="OVA05706.1"/>
    </source>
</evidence>
<keyword evidence="2 3" id="KW-0808">Transferase</keyword>
<evidence type="ECO:0000256" key="2">
    <source>
        <dbReference type="ARBA" id="ARBA00022679"/>
    </source>
</evidence>
<dbReference type="STRING" id="56857.A0A200Q5K1"/>
<dbReference type="InterPro" id="IPR035595">
    <property type="entry name" value="UDP_glycos_trans_CS"/>
</dbReference>
<proteinExistence type="inferred from homology"/>
<dbReference type="EMBL" id="MVGT01003025">
    <property type="protein sequence ID" value="OVA05706.1"/>
    <property type="molecule type" value="Genomic_DNA"/>
</dbReference>
<accession>A0A200Q5K1</accession>
<keyword evidence="3" id="KW-0328">Glycosyltransferase</keyword>
<comment type="caution">
    <text evidence="5">The sequence shown here is derived from an EMBL/GenBank/DDBJ whole genome shotgun (WGS) entry which is preliminary data.</text>
</comment>
<dbReference type="InterPro" id="IPR050481">
    <property type="entry name" value="UDP-glycosyltransf_plant"/>
</dbReference>
<reference evidence="5 6" key="1">
    <citation type="journal article" date="2017" name="Mol. Plant">
        <title>The Genome of Medicinal Plant Macleaya cordata Provides New Insights into Benzylisoquinoline Alkaloids Metabolism.</title>
        <authorList>
            <person name="Liu X."/>
            <person name="Liu Y."/>
            <person name="Huang P."/>
            <person name="Ma Y."/>
            <person name="Qing Z."/>
            <person name="Tang Q."/>
            <person name="Cao H."/>
            <person name="Cheng P."/>
            <person name="Zheng Y."/>
            <person name="Yuan Z."/>
            <person name="Zhou Y."/>
            <person name="Liu J."/>
            <person name="Tang Z."/>
            <person name="Zhuo Y."/>
            <person name="Zhang Y."/>
            <person name="Yu L."/>
            <person name="Huang J."/>
            <person name="Yang P."/>
            <person name="Peng Q."/>
            <person name="Zhang J."/>
            <person name="Jiang W."/>
            <person name="Zhang Z."/>
            <person name="Lin K."/>
            <person name="Ro D.K."/>
            <person name="Chen X."/>
            <person name="Xiong X."/>
            <person name="Shang Y."/>
            <person name="Huang S."/>
            <person name="Zeng J."/>
        </authorList>
    </citation>
    <scope>NUCLEOTIDE SEQUENCE [LARGE SCALE GENOMIC DNA]</scope>
    <source>
        <strain evidence="6">cv. BLH2017</strain>
        <tissue evidence="5">Root</tissue>
    </source>
</reference>